<dbReference type="AlphaFoldDB" id="A2FVI1"/>
<dbReference type="KEGG" id="tva:4748782"/>
<dbReference type="InterPro" id="IPR011989">
    <property type="entry name" value="ARM-like"/>
</dbReference>
<dbReference type="SUPFAM" id="SSF48371">
    <property type="entry name" value="ARM repeat"/>
    <property type="match status" value="1"/>
</dbReference>
<accession>A2FVI1</accession>
<dbReference type="RefSeq" id="XP_001304019.1">
    <property type="nucleotide sequence ID" value="XM_001304018.1"/>
</dbReference>
<dbReference type="InParanoid" id="A2FVI1"/>
<dbReference type="VEuPathDB" id="TrichDB:TVAGG3_0824230"/>
<dbReference type="EMBL" id="DS114059">
    <property type="protein sequence ID" value="EAX91089.1"/>
    <property type="molecule type" value="Genomic_DNA"/>
</dbReference>
<evidence type="ECO:0000313" key="1">
    <source>
        <dbReference type="EMBL" id="EAX91089.1"/>
    </source>
</evidence>
<dbReference type="VEuPathDB" id="TrichDB:TVAG_175230"/>
<organism evidence="1 2">
    <name type="scientific">Trichomonas vaginalis (strain ATCC PRA-98 / G3)</name>
    <dbReference type="NCBI Taxonomy" id="412133"/>
    <lineage>
        <taxon>Eukaryota</taxon>
        <taxon>Metamonada</taxon>
        <taxon>Parabasalia</taxon>
        <taxon>Trichomonadida</taxon>
        <taxon>Trichomonadidae</taxon>
        <taxon>Trichomonas</taxon>
    </lineage>
</organism>
<sequence>MDYKFNAESSKSIIHDNEKIDNQENIDEKEPVDSEVLQNLIEKFHQDLDEGNPEESVQNFANLIEMTHNFLIEKEIYLNLLKTNFIEDIIDFLMMFDDNRDIVNDVLVLIQNLLTQDILIIDNLVENSGLEPILNIISSTDDDNIALQCLMIIKIALVSEKAQIILDTTQFPDLIDNLLQKFDRYEILIESASIIDVSIAHLQKMKIQFFILGLKFFDFIKGISDDELSNTLYDKILGSLENFSFSSCKNVIWLLENNIIGFCFSEIPNISPIFIGRILLILVGIFNSFPQFITDEESESSHNIRENMRQVANQLPIDEIIKLFDLFISEADVKSVGVALTLLELAVQYDESIFLHLLEKDFSEKFQDLMINTPNKVKIYCIHFLYECMPYFASSIVNSLINEEIVEIFENLIESDVELSEKVFQICLSIYNLIDSDSPMKEILDNIIDQNYSASE</sequence>
<dbReference type="SMR" id="A2FVI1"/>
<reference evidence="1" key="1">
    <citation type="submission" date="2006-10" db="EMBL/GenBank/DDBJ databases">
        <authorList>
            <person name="Amadeo P."/>
            <person name="Zhao Q."/>
            <person name="Wortman J."/>
            <person name="Fraser-Liggett C."/>
            <person name="Carlton J."/>
        </authorList>
    </citation>
    <scope>NUCLEOTIDE SEQUENCE</scope>
    <source>
        <strain evidence="1">G3</strain>
    </source>
</reference>
<keyword evidence="2" id="KW-1185">Reference proteome</keyword>
<protein>
    <submittedName>
        <fullName evidence="1">Uncharacterized protein</fullName>
    </submittedName>
</protein>
<gene>
    <name evidence="1" type="ORF">TVAG_175230</name>
</gene>
<reference evidence="1" key="2">
    <citation type="journal article" date="2007" name="Science">
        <title>Draft genome sequence of the sexually transmitted pathogen Trichomonas vaginalis.</title>
        <authorList>
            <person name="Carlton J.M."/>
            <person name="Hirt R.P."/>
            <person name="Silva J.C."/>
            <person name="Delcher A.L."/>
            <person name="Schatz M."/>
            <person name="Zhao Q."/>
            <person name="Wortman J.R."/>
            <person name="Bidwell S.L."/>
            <person name="Alsmark U.C.M."/>
            <person name="Besteiro S."/>
            <person name="Sicheritz-Ponten T."/>
            <person name="Noel C.J."/>
            <person name="Dacks J.B."/>
            <person name="Foster P.G."/>
            <person name="Simillion C."/>
            <person name="Van de Peer Y."/>
            <person name="Miranda-Saavedra D."/>
            <person name="Barton G.J."/>
            <person name="Westrop G.D."/>
            <person name="Mueller S."/>
            <person name="Dessi D."/>
            <person name="Fiori P.L."/>
            <person name="Ren Q."/>
            <person name="Paulsen I."/>
            <person name="Zhang H."/>
            <person name="Bastida-Corcuera F.D."/>
            <person name="Simoes-Barbosa A."/>
            <person name="Brown M.T."/>
            <person name="Hayes R.D."/>
            <person name="Mukherjee M."/>
            <person name="Okumura C.Y."/>
            <person name="Schneider R."/>
            <person name="Smith A.J."/>
            <person name="Vanacova S."/>
            <person name="Villalvazo M."/>
            <person name="Haas B.J."/>
            <person name="Pertea M."/>
            <person name="Feldblyum T.V."/>
            <person name="Utterback T.R."/>
            <person name="Shu C.L."/>
            <person name="Osoegawa K."/>
            <person name="de Jong P.J."/>
            <person name="Hrdy I."/>
            <person name="Horvathova L."/>
            <person name="Zubacova Z."/>
            <person name="Dolezal P."/>
            <person name="Malik S.B."/>
            <person name="Logsdon J.M. Jr."/>
            <person name="Henze K."/>
            <person name="Gupta A."/>
            <person name="Wang C.C."/>
            <person name="Dunne R.L."/>
            <person name="Upcroft J.A."/>
            <person name="Upcroft P."/>
            <person name="White O."/>
            <person name="Salzberg S.L."/>
            <person name="Tang P."/>
            <person name="Chiu C.-H."/>
            <person name="Lee Y.-S."/>
            <person name="Embley T.M."/>
            <person name="Coombs G.H."/>
            <person name="Mottram J.C."/>
            <person name="Tachezy J."/>
            <person name="Fraser-Liggett C.M."/>
            <person name="Johnson P.J."/>
        </authorList>
    </citation>
    <scope>NUCLEOTIDE SEQUENCE [LARGE SCALE GENOMIC DNA]</scope>
    <source>
        <strain evidence="1">G3</strain>
    </source>
</reference>
<dbReference type="InterPro" id="IPR016024">
    <property type="entry name" value="ARM-type_fold"/>
</dbReference>
<proteinExistence type="predicted"/>
<dbReference type="Gene3D" id="1.25.10.10">
    <property type="entry name" value="Leucine-rich Repeat Variant"/>
    <property type="match status" value="1"/>
</dbReference>
<evidence type="ECO:0000313" key="2">
    <source>
        <dbReference type="Proteomes" id="UP000001542"/>
    </source>
</evidence>
<name>A2FVI1_TRIV3</name>
<dbReference type="Proteomes" id="UP000001542">
    <property type="component" value="Unassembled WGS sequence"/>
</dbReference>